<reference evidence="2 3" key="1">
    <citation type="submission" date="2014-10" db="EMBL/GenBank/DDBJ databases">
        <title>Draft genome of anammox bacterium scalindua brodae, obtained using differential coverage binning of sequence data from two enrichment reactors.</title>
        <authorList>
            <person name="Speth D.R."/>
            <person name="Russ L."/>
            <person name="Kartal B."/>
            <person name="Op den Camp H.J."/>
            <person name="Dutilh B.E."/>
            <person name="Jetten M.S."/>
        </authorList>
    </citation>
    <scope>NUCLEOTIDE SEQUENCE [LARGE SCALE GENOMIC DNA]</scope>
    <source>
        <strain evidence="2">RU1</strain>
    </source>
</reference>
<evidence type="ECO:0000259" key="1">
    <source>
        <dbReference type="Pfam" id="PF01370"/>
    </source>
</evidence>
<dbReference type="GO" id="GO:0004029">
    <property type="term" value="F:aldehyde dehydrogenase (NAD+) activity"/>
    <property type="evidence" value="ECO:0007669"/>
    <property type="project" value="TreeGrafter"/>
</dbReference>
<gene>
    <name evidence="2" type="ORF">SCABRO_02711</name>
</gene>
<dbReference type="eggNOG" id="COG0451">
    <property type="taxonomic scope" value="Bacteria"/>
</dbReference>
<dbReference type="InterPro" id="IPR051783">
    <property type="entry name" value="NAD(P)-dependent_oxidoreduct"/>
</dbReference>
<dbReference type="SUPFAM" id="SSF51735">
    <property type="entry name" value="NAD(P)-binding Rossmann-fold domains"/>
    <property type="match status" value="1"/>
</dbReference>
<protein>
    <submittedName>
        <fullName evidence="2">NAD-dependent epimerase/dehydratase</fullName>
    </submittedName>
</protein>
<dbReference type="EMBL" id="JRYO01000193">
    <property type="protein sequence ID" value="KHE91501.1"/>
    <property type="molecule type" value="Genomic_DNA"/>
</dbReference>
<dbReference type="PANTHER" id="PTHR48079:SF6">
    <property type="entry name" value="NAD(P)-BINDING DOMAIN-CONTAINING PROTEIN-RELATED"/>
    <property type="match status" value="1"/>
</dbReference>
<accession>A0A0B0EHI9</accession>
<organism evidence="2 3">
    <name type="scientific">Candidatus Scalindua brodae</name>
    <dbReference type="NCBI Taxonomy" id="237368"/>
    <lineage>
        <taxon>Bacteria</taxon>
        <taxon>Pseudomonadati</taxon>
        <taxon>Planctomycetota</taxon>
        <taxon>Candidatus Brocadiia</taxon>
        <taxon>Candidatus Brocadiales</taxon>
        <taxon>Candidatus Scalinduaceae</taxon>
        <taxon>Candidatus Scalindua</taxon>
    </lineage>
</organism>
<comment type="caution">
    <text evidence="2">The sequence shown here is derived from an EMBL/GenBank/DDBJ whole genome shotgun (WGS) entry which is preliminary data.</text>
</comment>
<proteinExistence type="predicted"/>
<evidence type="ECO:0000313" key="3">
    <source>
        <dbReference type="Proteomes" id="UP000030652"/>
    </source>
</evidence>
<dbReference type="PANTHER" id="PTHR48079">
    <property type="entry name" value="PROTEIN YEEZ"/>
    <property type="match status" value="1"/>
</dbReference>
<name>A0A0B0EHI9_9BACT</name>
<feature type="domain" description="NAD-dependent epimerase/dehydratase" evidence="1">
    <location>
        <begin position="3"/>
        <end position="226"/>
    </location>
</feature>
<dbReference type="InterPro" id="IPR001509">
    <property type="entry name" value="Epimerase_deHydtase"/>
</dbReference>
<dbReference type="AlphaFoldDB" id="A0A0B0EHI9"/>
<dbReference type="Proteomes" id="UP000030652">
    <property type="component" value="Unassembled WGS sequence"/>
</dbReference>
<sequence>MNILVIGGTGFVGSNLVRYLAGIGHDVKVYHRSNSSLKNLDGINYASVTGNICHEKNLCRAMEECSAVFNLAACGSSLKKDNAARQQINVDAAALIAKAARKTGNLKLVHVSSIAAVGAPERGEVADETFQFNRHNDHYAYTKHLGELEVLKEIEQGLDAVIACPGNVVGYNGMKENQLNNFRNISAGKMKVYPPGGVCVTDVDDLVKGLMLCVENGISGKRYILGGHNVSFKKYFTEIANATDGTAPVIRLPKTILPSIGFGVEFIFGLLGKESSIDKDTCVMISNDLFYSSELAIRELGYSISDFSVAISKASMAIGKVGTINDLAVMFH</sequence>
<dbReference type="Gene3D" id="3.40.50.720">
    <property type="entry name" value="NAD(P)-binding Rossmann-like Domain"/>
    <property type="match status" value="1"/>
</dbReference>
<dbReference type="InterPro" id="IPR036291">
    <property type="entry name" value="NAD(P)-bd_dom_sf"/>
</dbReference>
<evidence type="ECO:0000313" key="2">
    <source>
        <dbReference type="EMBL" id="KHE91501.1"/>
    </source>
</evidence>
<dbReference type="GO" id="GO:0005737">
    <property type="term" value="C:cytoplasm"/>
    <property type="evidence" value="ECO:0007669"/>
    <property type="project" value="TreeGrafter"/>
</dbReference>
<dbReference type="Pfam" id="PF01370">
    <property type="entry name" value="Epimerase"/>
    <property type="match status" value="1"/>
</dbReference>